<dbReference type="PRINTS" id="PR00096">
    <property type="entry name" value="GATASE"/>
</dbReference>
<organism evidence="3 4">
    <name type="scientific">Halalkalibacillus sediminis</name>
    <dbReference type="NCBI Taxonomy" id="2018042"/>
    <lineage>
        <taxon>Bacteria</taxon>
        <taxon>Bacillati</taxon>
        <taxon>Bacillota</taxon>
        <taxon>Bacilli</taxon>
        <taxon>Bacillales</taxon>
        <taxon>Bacillaceae</taxon>
        <taxon>Halalkalibacillus</taxon>
    </lineage>
</organism>
<dbReference type="InterPro" id="IPR006221">
    <property type="entry name" value="TrpG/PapA_dom"/>
</dbReference>
<comment type="caution">
    <text evidence="3">The sequence shown here is derived from an EMBL/GenBank/DDBJ whole genome shotgun (WGS) entry which is preliminary data.</text>
</comment>
<dbReference type="GO" id="GO:0000162">
    <property type="term" value="P:L-tryptophan biosynthetic process"/>
    <property type="evidence" value="ECO:0007669"/>
    <property type="project" value="TreeGrafter"/>
</dbReference>
<dbReference type="GO" id="GO:0004049">
    <property type="term" value="F:anthranilate synthase activity"/>
    <property type="evidence" value="ECO:0007669"/>
    <property type="project" value="TreeGrafter"/>
</dbReference>
<dbReference type="EMBL" id="PJNH01000003">
    <property type="protein sequence ID" value="PKR77142.1"/>
    <property type="molecule type" value="Genomic_DNA"/>
</dbReference>
<dbReference type="PRINTS" id="PR00099">
    <property type="entry name" value="CPSGATASE"/>
</dbReference>
<feature type="domain" description="Glutamine amidotransferase" evidence="2">
    <location>
        <begin position="3"/>
        <end position="187"/>
    </location>
</feature>
<dbReference type="InterPro" id="IPR029062">
    <property type="entry name" value="Class_I_gatase-like"/>
</dbReference>
<dbReference type="NCBIfam" id="TIGR00566">
    <property type="entry name" value="trpG_papA"/>
    <property type="match status" value="1"/>
</dbReference>
<dbReference type="PROSITE" id="PS51273">
    <property type="entry name" value="GATASE_TYPE_1"/>
    <property type="match status" value="1"/>
</dbReference>
<dbReference type="InterPro" id="IPR050472">
    <property type="entry name" value="Anth_synth/Amidotransfase"/>
</dbReference>
<dbReference type="CDD" id="cd01743">
    <property type="entry name" value="GATase1_Anthranilate_Synthase"/>
    <property type="match status" value="1"/>
</dbReference>
<dbReference type="Proteomes" id="UP000243524">
    <property type="component" value="Unassembled WGS sequence"/>
</dbReference>
<keyword evidence="4" id="KW-1185">Reference proteome</keyword>
<dbReference type="OrthoDB" id="9804328at2"/>
<sequence>MILLIDHYDSFTYNLSQYLQELGKNVQVVRPNQITFDEIEHMNPEAIVLSPGPGKPEEATQTIEIVRNFYQQTPILGICLGHQIIAKAFGATVSKAKRLMHGKRSFIRHQGSGAFQFLPQPLEVMRYHSLAVDPLTLPPFFKKVAIAMDDGELMAIEHQAFPVVGWQFHPESIGTETGKQLLENFLKETTEVKIK</sequence>
<evidence type="ECO:0000259" key="2">
    <source>
        <dbReference type="Pfam" id="PF00117"/>
    </source>
</evidence>
<name>A0A2I0QS23_9BACI</name>
<protein>
    <submittedName>
        <fullName evidence="3">Aminodeoxychorismate/anthranilate synthase component II</fullName>
    </submittedName>
</protein>
<evidence type="ECO:0000313" key="3">
    <source>
        <dbReference type="EMBL" id="PKR77142.1"/>
    </source>
</evidence>
<proteinExistence type="predicted"/>
<dbReference type="RefSeq" id="WP_101331945.1">
    <property type="nucleotide sequence ID" value="NZ_PJNH01000003.1"/>
</dbReference>
<dbReference type="SUPFAM" id="SSF52317">
    <property type="entry name" value="Class I glutamine amidotransferase-like"/>
    <property type="match status" value="1"/>
</dbReference>
<dbReference type="InterPro" id="IPR017926">
    <property type="entry name" value="GATASE"/>
</dbReference>
<dbReference type="FunFam" id="3.40.50.880:FF:000003">
    <property type="entry name" value="Anthranilate synthase component II"/>
    <property type="match status" value="1"/>
</dbReference>
<gene>
    <name evidence="3" type="ORF">CEY16_10380</name>
</gene>
<evidence type="ECO:0000256" key="1">
    <source>
        <dbReference type="ARBA" id="ARBA00022962"/>
    </source>
</evidence>
<accession>A0A2I0QS23</accession>
<dbReference type="GO" id="GO:0005829">
    <property type="term" value="C:cytosol"/>
    <property type="evidence" value="ECO:0007669"/>
    <property type="project" value="TreeGrafter"/>
</dbReference>
<dbReference type="Gene3D" id="3.40.50.880">
    <property type="match status" value="1"/>
</dbReference>
<dbReference type="PANTHER" id="PTHR43418">
    <property type="entry name" value="MULTIFUNCTIONAL TRYPTOPHAN BIOSYNTHESIS PROTEIN-RELATED"/>
    <property type="match status" value="1"/>
</dbReference>
<evidence type="ECO:0000313" key="4">
    <source>
        <dbReference type="Proteomes" id="UP000243524"/>
    </source>
</evidence>
<dbReference type="AlphaFoldDB" id="A0A2I0QS23"/>
<dbReference type="Pfam" id="PF00117">
    <property type="entry name" value="GATase"/>
    <property type="match status" value="1"/>
</dbReference>
<dbReference type="PANTHER" id="PTHR43418:SF4">
    <property type="entry name" value="MULTIFUNCTIONAL TRYPTOPHAN BIOSYNTHESIS PROTEIN"/>
    <property type="match status" value="1"/>
</dbReference>
<dbReference type="PRINTS" id="PR00097">
    <property type="entry name" value="ANTSNTHASEII"/>
</dbReference>
<reference evidence="3 4" key="1">
    <citation type="submission" date="2017-06" db="EMBL/GenBank/DDBJ databases">
        <title>the draft geome sequence of Illustriluteabacillus marina B3227.</title>
        <authorList>
            <person name="He R.-H."/>
            <person name="Du Z.-J."/>
        </authorList>
    </citation>
    <scope>NUCLEOTIDE SEQUENCE [LARGE SCALE GENOMIC DNA]</scope>
    <source>
        <strain evidence="3 4">B3227</strain>
    </source>
</reference>
<keyword evidence="1" id="KW-0315">Glutamine amidotransferase</keyword>